<dbReference type="EMBL" id="LGAP01000003">
    <property type="protein sequence ID" value="KOF20219.1"/>
    <property type="molecule type" value="Genomic_DNA"/>
</dbReference>
<dbReference type="OrthoDB" id="7336664at2"/>
<dbReference type="Pfam" id="PF13467">
    <property type="entry name" value="RHH_4"/>
    <property type="match status" value="1"/>
</dbReference>
<dbReference type="Proteomes" id="UP000037425">
    <property type="component" value="Unassembled WGS sequence"/>
</dbReference>
<comment type="caution">
    <text evidence="2">The sequence shown here is derived from an EMBL/GenBank/DDBJ whole genome shotgun (WGS) entry which is preliminary data.</text>
</comment>
<evidence type="ECO:0000313" key="2">
    <source>
        <dbReference type="EMBL" id="KOF20219.1"/>
    </source>
</evidence>
<reference evidence="3" key="1">
    <citation type="submission" date="2015-07" db="EMBL/GenBank/DDBJ databases">
        <title>Whole genome sequence of an Ensifer adhaerens strain isolated from a cave pool in the Wind Cave National Park.</title>
        <authorList>
            <person name="Eng W.W.H."/>
            <person name="Gan H.M."/>
            <person name="Barton H.A."/>
            <person name="Savka M.A."/>
        </authorList>
    </citation>
    <scope>NUCLEOTIDE SEQUENCE [LARGE SCALE GENOMIC DNA]</scope>
    <source>
        <strain evidence="3">SD006</strain>
    </source>
</reference>
<dbReference type="PATRIC" id="fig|106592.7.peg.4798"/>
<gene>
    <name evidence="2" type="ORF">AC244_10140</name>
</gene>
<dbReference type="InterPro" id="IPR027373">
    <property type="entry name" value="RHH_dom"/>
</dbReference>
<feature type="domain" description="Ribbon-helix-helix" evidence="1">
    <location>
        <begin position="18"/>
        <end position="80"/>
    </location>
</feature>
<dbReference type="RefSeq" id="WP_053248676.1">
    <property type="nucleotide sequence ID" value="NZ_LGAP01000003.1"/>
</dbReference>
<proteinExistence type="predicted"/>
<organism evidence="2 3">
    <name type="scientific">Ensifer adhaerens</name>
    <name type="common">Sinorhizobium morelense</name>
    <dbReference type="NCBI Taxonomy" id="106592"/>
    <lineage>
        <taxon>Bacteria</taxon>
        <taxon>Pseudomonadati</taxon>
        <taxon>Pseudomonadota</taxon>
        <taxon>Alphaproteobacteria</taxon>
        <taxon>Hyphomicrobiales</taxon>
        <taxon>Rhizobiaceae</taxon>
        <taxon>Sinorhizobium/Ensifer group</taxon>
        <taxon>Ensifer</taxon>
    </lineage>
</organism>
<accession>A0A0L8C0D7</accession>
<name>A0A0L8C0D7_ENSAD</name>
<dbReference type="AlphaFoldDB" id="A0A0L8C0D7"/>
<protein>
    <recommendedName>
        <fullName evidence="1">Ribbon-helix-helix domain-containing protein</fullName>
    </recommendedName>
</protein>
<dbReference type="InterPro" id="IPR038268">
    <property type="entry name" value="RHH_sf"/>
</dbReference>
<evidence type="ECO:0000313" key="3">
    <source>
        <dbReference type="Proteomes" id="UP000037425"/>
    </source>
</evidence>
<dbReference type="Gene3D" id="1.10.3990.20">
    <property type="entry name" value="protein bp1543"/>
    <property type="match status" value="1"/>
</dbReference>
<evidence type="ECO:0000259" key="1">
    <source>
        <dbReference type="Pfam" id="PF13467"/>
    </source>
</evidence>
<sequence length="202" mass="21929">MNETPPPPSEKDLSALRFRVVTVGGQRHGIKLEEIYWQSLGELAARHGRKLADIVAACERELEGEGNLTARLRYIATRHLRDELSAAKARSNLAIVTSQVRASPSPAFALTGGKHIIAYNPPFLSFVQSRVLRSQQPEPARGLKLSFDVQFVDLVGRLKSAPGEPQSAGFTIGVQGQVTRGKLNAALAPLSDQDVIIGFILI</sequence>